<dbReference type="OrthoDB" id="5917957at2"/>
<reference evidence="1 2" key="1">
    <citation type="journal article" date="2014" name="ISME J.">
        <title>Candidatus Competibacter-lineage genomes retrieved from metagenomes reveal functional metabolic diversity.</title>
        <authorList>
            <person name="McIlroy S.J."/>
            <person name="Albertsen M."/>
            <person name="Andresen E.K."/>
            <person name="Saunders A.M."/>
            <person name="Kristiansen R."/>
            <person name="Stokholm-Bjerregaard M."/>
            <person name="Nielsen K.L."/>
            <person name="Nielsen P.H."/>
        </authorList>
    </citation>
    <scope>NUCLEOTIDE SEQUENCE [LARGE SCALE GENOMIC DNA]</scope>
    <source>
        <strain evidence="1 2">Run_B_J11</strain>
    </source>
</reference>
<name>A0A7U7GF46_9GAMM</name>
<sequence length="73" mass="8437">MNDIQRAIHIIGTNRLAKACRVKHPSVNKWGKAGRLPRTEWTGETRYAEVIEQLSEGRVTVKELLRLPHRPPR</sequence>
<comment type="caution">
    <text evidence="1">The sequence shown here is derived from an EMBL/GenBank/DDBJ whole genome shotgun (WGS) entry which is preliminary data.</text>
</comment>
<dbReference type="AlphaFoldDB" id="A0A7U7GF46"/>
<dbReference type="Proteomes" id="UP000019184">
    <property type="component" value="Unassembled WGS sequence"/>
</dbReference>
<protein>
    <recommendedName>
        <fullName evidence="3">Cro/Cl family transcriptional regulator</fullName>
    </recommendedName>
</protein>
<organism evidence="1 2">
    <name type="scientific">Candidatus Contendobacter odensis Run_B_J11</name>
    <dbReference type="NCBI Taxonomy" id="1400861"/>
    <lineage>
        <taxon>Bacteria</taxon>
        <taxon>Pseudomonadati</taxon>
        <taxon>Pseudomonadota</taxon>
        <taxon>Gammaproteobacteria</taxon>
        <taxon>Candidatus Competibacteraceae</taxon>
        <taxon>Candidatus Contendibacter</taxon>
    </lineage>
</organism>
<gene>
    <name evidence="1" type="ORF">BN874_690029</name>
</gene>
<evidence type="ECO:0000313" key="2">
    <source>
        <dbReference type="Proteomes" id="UP000019184"/>
    </source>
</evidence>
<dbReference type="InterPro" id="IPR010982">
    <property type="entry name" value="Lambda_DNA-bd_dom_sf"/>
</dbReference>
<evidence type="ECO:0008006" key="3">
    <source>
        <dbReference type="Google" id="ProtNLM"/>
    </source>
</evidence>
<dbReference type="SUPFAM" id="SSF47413">
    <property type="entry name" value="lambda repressor-like DNA-binding domains"/>
    <property type="match status" value="1"/>
</dbReference>
<accession>A0A7U7GF46</accession>
<dbReference type="RefSeq" id="WP_034435689.1">
    <property type="nucleotide sequence ID" value="NZ_CBTK010000286.1"/>
</dbReference>
<dbReference type="GO" id="GO:0003677">
    <property type="term" value="F:DNA binding"/>
    <property type="evidence" value="ECO:0007669"/>
    <property type="project" value="InterPro"/>
</dbReference>
<dbReference type="Gene3D" id="1.10.260.40">
    <property type="entry name" value="lambda repressor-like DNA-binding domains"/>
    <property type="match status" value="1"/>
</dbReference>
<evidence type="ECO:0000313" key="1">
    <source>
        <dbReference type="EMBL" id="CDH46979.1"/>
    </source>
</evidence>
<keyword evidence="2" id="KW-1185">Reference proteome</keyword>
<proteinExistence type="predicted"/>
<dbReference type="EMBL" id="CBTK010000286">
    <property type="protein sequence ID" value="CDH46979.1"/>
    <property type="molecule type" value="Genomic_DNA"/>
</dbReference>